<reference evidence="3" key="1">
    <citation type="submission" date="2022-08" db="EMBL/GenBank/DDBJ databases">
        <title>Novel sulfate-reducing endosymbionts in the free-living metamonad Anaeramoeba.</title>
        <authorList>
            <person name="Jerlstrom-Hultqvist J."/>
            <person name="Cepicka I."/>
            <person name="Gallot-Lavallee L."/>
            <person name="Salas-Leiva D."/>
            <person name="Curtis B.A."/>
            <person name="Zahonova K."/>
            <person name="Pipaliya S."/>
            <person name="Dacks J."/>
            <person name="Roger A.J."/>
        </authorList>
    </citation>
    <scope>NUCLEOTIDE SEQUENCE</scope>
    <source>
        <strain evidence="3">Schooner1</strain>
    </source>
</reference>
<dbReference type="GO" id="GO:0016192">
    <property type="term" value="P:vesicle-mediated transport"/>
    <property type="evidence" value="ECO:0007669"/>
    <property type="project" value="InterPro"/>
</dbReference>
<dbReference type="InterPro" id="IPR003377">
    <property type="entry name" value="Cornichon"/>
</dbReference>
<evidence type="ECO:0000313" key="3">
    <source>
        <dbReference type="EMBL" id="KAJ6232550.1"/>
    </source>
</evidence>
<dbReference type="Proteomes" id="UP001150062">
    <property type="component" value="Unassembled WGS sequence"/>
</dbReference>
<evidence type="ECO:0000313" key="4">
    <source>
        <dbReference type="Proteomes" id="UP001146793"/>
    </source>
</evidence>
<proteinExistence type="predicted"/>
<gene>
    <name evidence="2" type="ORF">M0812_08666</name>
    <name evidence="3" type="ORF">M0813_04767</name>
</gene>
<keyword evidence="1" id="KW-0472">Membrane</keyword>
<keyword evidence="1" id="KW-1133">Transmembrane helix</keyword>
<sequence>MFLSFDPRTDNPIRLCNSINTGSVFRVLLHCFLNILMIRNFAVFLFLSFISISDLSKLYSQQVVVDPIEFILNKKSTTRTIVIKVLCYCVVCIFIIHHLNLCGLSRFVFGRHTII</sequence>
<name>A0AAV8A0A0_9EUKA</name>
<reference evidence="2" key="2">
    <citation type="submission" date="2022-08" db="EMBL/GenBank/DDBJ databases">
        <title>Novel sulphate-reducing endosymbionts in the free-living metamonad Anaeramoeba.</title>
        <authorList>
            <person name="Jerlstrom-Hultqvist J."/>
            <person name="Cepicka I."/>
            <person name="Gallot-Lavallee L."/>
            <person name="Salas-Leiva D."/>
            <person name="Curtis B.A."/>
            <person name="Zahonova K."/>
            <person name="Pipaliya S."/>
            <person name="Dacks J."/>
            <person name="Roger A.J."/>
        </authorList>
    </citation>
    <scope>NUCLEOTIDE SEQUENCE</scope>
    <source>
        <strain evidence="2">Busselton2</strain>
    </source>
</reference>
<keyword evidence="1" id="KW-0812">Transmembrane</keyword>
<evidence type="ECO:0000313" key="5">
    <source>
        <dbReference type="Proteomes" id="UP001150062"/>
    </source>
</evidence>
<feature type="transmembrane region" description="Helical" evidence="1">
    <location>
        <begin position="81"/>
        <end position="99"/>
    </location>
</feature>
<protein>
    <submittedName>
        <fullName evidence="2">Protein cornichon</fullName>
    </submittedName>
</protein>
<dbReference type="EMBL" id="JANTQA010000021">
    <property type="protein sequence ID" value="KAJ3446130.1"/>
    <property type="molecule type" value="Genomic_DNA"/>
</dbReference>
<dbReference type="AlphaFoldDB" id="A0AAV8A0A0"/>
<evidence type="ECO:0000256" key="1">
    <source>
        <dbReference type="SAM" id="Phobius"/>
    </source>
</evidence>
<keyword evidence="5" id="KW-1185">Reference proteome</keyword>
<dbReference type="Pfam" id="PF03311">
    <property type="entry name" value="Cornichon"/>
    <property type="match status" value="1"/>
</dbReference>
<dbReference type="Proteomes" id="UP001146793">
    <property type="component" value="Unassembled WGS sequence"/>
</dbReference>
<comment type="caution">
    <text evidence="2">The sequence shown here is derived from an EMBL/GenBank/DDBJ whole genome shotgun (WGS) entry which is preliminary data.</text>
</comment>
<feature type="transmembrane region" description="Helical" evidence="1">
    <location>
        <begin position="27"/>
        <end position="50"/>
    </location>
</feature>
<evidence type="ECO:0000313" key="2">
    <source>
        <dbReference type="EMBL" id="KAJ3446130.1"/>
    </source>
</evidence>
<accession>A0AAV8A0A0</accession>
<dbReference type="EMBL" id="JAOAOG010000291">
    <property type="protein sequence ID" value="KAJ6232550.1"/>
    <property type="molecule type" value="Genomic_DNA"/>
</dbReference>
<organism evidence="2 4">
    <name type="scientific">Anaeramoeba flamelloides</name>
    <dbReference type="NCBI Taxonomy" id="1746091"/>
    <lineage>
        <taxon>Eukaryota</taxon>
        <taxon>Metamonada</taxon>
        <taxon>Anaeramoebidae</taxon>
        <taxon>Anaeramoeba</taxon>
    </lineage>
</organism>